<reference evidence="3" key="1">
    <citation type="submission" date="2021-02" db="EMBL/GenBank/DDBJ databases">
        <authorList>
            <person name="Nowell W R."/>
        </authorList>
    </citation>
    <scope>NUCLEOTIDE SEQUENCE</scope>
</reference>
<dbReference type="AlphaFoldDB" id="A0A814LU03"/>
<sequence>MATVASRTVPTTAIRRAQYQSQTSTGSVSLNRSSSVAESSTPNDGNVSSTLLSANPLVTITYSTILLTTENQQVLVNSYSTCRRLLDHMKSIIGSPQDEVVDLMDNDGKLKELNAHANEYAVQYLPARNNYYALKVEVDSTTGDKRYTPNFNIDQIDQKICTVLTNSLNSLNKSSTKIKRSTGPSKLNTSGASSSSTSQAKTKRASSRK</sequence>
<dbReference type="Proteomes" id="UP000663852">
    <property type="component" value="Unassembled WGS sequence"/>
</dbReference>
<dbReference type="PANTHER" id="PTHR33887">
    <property type="entry name" value="PB1 DOMAIN-CONTAINING PROTEIN"/>
    <property type="match status" value="1"/>
</dbReference>
<dbReference type="Proteomes" id="UP000663828">
    <property type="component" value="Unassembled WGS sequence"/>
</dbReference>
<feature type="region of interest" description="Disordered" evidence="1">
    <location>
        <begin position="19"/>
        <end position="49"/>
    </location>
</feature>
<feature type="region of interest" description="Disordered" evidence="1">
    <location>
        <begin position="174"/>
        <end position="209"/>
    </location>
</feature>
<dbReference type="OrthoDB" id="2109241at2759"/>
<proteinExistence type="predicted"/>
<dbReference type="PANTHER" id="PTHR33887:SF5">
    <property type="entry name" value="PB1 DOMAIN-CONTAINING PROTEIN"/>
    <property type="match status" value="1"/>
</dbReference>
<organism evidence="3 4">
    <name type="scientific">Adineta ricciae</name>
    <name type="common">Rotifer</name>
    <dbReference type="NCBI Taxonomy" id="249248"/>
    <lineage>
        <taxon>Eukaryota</taxon>
        <taxon>Metazoa</taxon>
        <taxon>Spiralia</taxon>
        <taxon>Gnathifera</taxon>
        <taxon>Rotifera</taxon>
        <taxon>Eurotatoria</taxon>
        <taxon>Bdelloidea</taxon>
        <taxon>Adinetida</taxon>
        <taxon>Adinetidae</taxon>
        <taxon>Adineta</taxon>
    </lineage>
</organism>
<keyword evidence="4" id="KW-1185">Reference proteome</keyword>
<evidence type="ECO:0000313" key="4">
    <source>
        <dbReference type="Proteomes" id="UP000663828"/>
    </source>
</evidence>
<evidence type="ECO:0000313" key="2">
    <source>
        <dbReference type="EMBL" id="CAF0862727.1"/>
    </source>
</evidence>
<protein>
    <submittedName>
        <fullName evidence="3">Uncharacterized protein</fullName>
    </submittedName>
</protein>
<dbReference type="Pfam" id="PF15874">
    <property type="entry name" value="Il2rg"/>
    <property type="match status" value="1"/>
</dbReference>
<dbReference type="EMBL" id="CAJNOJ010000024">
    <property type="protein sequence ID" value="CAF0862727.1"/>
    <property type="molecule type" value="Genomic_DNA"/>
</dbReference>
<dbReference type="EMBL" id="CAJNOR010001077">
    <property type="protein sequence ID" value="CAF1070293.1"/>
    <property type="molecule type" value="Genomic_DNA"/>
</dbReference>
<evidence type="ECO:0000256" key="1">
    <source>
        <dbReference type="SAM" id="MobiDB-lite"/>
    </source>
</evidence>
<feature type="compositionally biased region" description="Low complexity" evidence="1">
    <location>
        <begin position="185"/>
        <end position="200"/>
    </location>
</feature>
<comment type="caution">
    <text evidence="3">The sequence shown here is derived from an EMBL/GenBank/DDBJ whole genome shotgun (WGS) entry which is preliminary data.</text>
</comment>
<name>A0A814LU03_ADIRI</name>
<dbReference type="InterPro" id="IPR039471">
    <property type="entry name" value="CXorf65-like"/>
</dbReference>
<evidence type="ECO:0000313" key="3">
    <source>
        <dbReference type="EMBL" id="CAF1070293.1"/>
    </source>
</evidence>
<accession>A0A814LU03</accession>
<gene>
    <name evidence="2" type="ORF">EDS130_LOCUS7896</name>
    <name evidence="3" type="ORF">XAT740_LOCUS16772</name>
</gene>